<sequence>MSIPAGDVNGKDEVELYFGNISPVGGNFNDPLTWWKKMSFTRVLHYMVILLPVKSWSYCNGFFSSWWANALSTHPLVEGPLLFMAPGWLRYGDEFSFREADERKDLAALARTCKTFQDPALSFLWSKQDTLNNLLRSLPPHPWTETSWRLPGHLPGRQVRLTGPVEPADWEVPLVYALRIRTLTLTSWPPDKFPTADTLQAISSGLPRDYLCPNLRTISWEPNRDTIFPYIMLLLCPRITEATISFPSPSSISLLPTLALAYPALTGLHIGGNLSESEDAALLERIETFSATNLDRAVFHHLSQLPSLRSLRLYGGELQDLRPAHLPPDDTPQDHPFPGLGRPPVAHHSAKPSGRARGATGAAISEYLITGHELAALFCFANLVDVCLVPAIGFDIDDATAWDMARAWPNLQSLKLYTATEFCHLSSMTLHGLRGLAKYCQALKHLAVTFDASMVPPTDDSPETRISQSSLVLLNVGAGAITDSATVARFLSDLFPNLETVATHGAERWEYTQDVPDEMAAHAHNILWKQVDAMLPKLASRSVHQS</sequence>
<protein>
    <recommendedName>
        <fullName evidence="4">F-box domain-containing protein</fullName>
    </recommendedName>
</protein>
<comment type="caution">
    <text evidence="2">The sequence shown here is derived from an EMBL/GenBank/DDBJ whole genome shotgun (WGS) entry which is preliminary data.</text>
</comment>
<reference evidence="2" key="1">
    <citation type="submission" date="2023-03" db="EMBL/GenBank/DDBJ databases">
        <title>Massive genome expansion in bonnet fungi (Mycena s.s.) driven by repeated elements and novel gene families across ecological guilds.</title>
        <authorList>
            <consortium name="Lawrence Berkeley National Laboratory"/>
            <person name="Harder C.B."/>
            <person name="Miyauchi S."/>
            <person name="Viragh M."/>
            <person name="Kuo A."/>
            <person name="Thoen E."/>
            <person name="Andreopoulos B."/>
            <person name="Lu D."/>
            <person name="Skrede I."/>
            <person name="Drula E."/>
            <person name="Henrissat B."/>
            <person name="Morin E."/>
            <person name="Kohler A."/>
            <person name="Barry K."/>
            <person name="LaButti K."/>
            <person name="Morin E."/>
            <person name="Salamov A."/>
            <person name="Lipzen A."/>
            <person name="Mereny Z."/>
            <person name="Hegedus B."/>
            <person name="Baldrian P."/>
            <person name="Stursova M."/>
            <person name="Weitz H."/>
            <person name="Taylor A."/>
            <person name="Grigoriev I.V."/>
            <person name="Nagy L.G."/>
            <person name="Martin F."/>
            <person name="Kauserud H."/>
        </authorList>
    </citation>
    <scope>NUCLEOTIDE SEQUENCE</scope>
    <source>
        <strain evidence="2">CBHHK188m</strain>
    </source>
</reference>
<dbReference type="Gene3D" id="3.80.10.10">
    <property type="entry name" value="Ribonuclease Inhibitor"/>
    <property type="match status" value="1"/>
</dbReference>
<dbReference type="SUPFAM" id="SSF52047">
    <property type="entry name" value="RNI-like"/>
    <property type="match status" value="1"/>
</dbReference>
<evidence type="ECO:0000256" key="1">
    <source>
        <dbReference type="SAM" id="MobiDB-lite"/>
    </source>
</evidence>
<evidence type="ECO:0000313" key="3">
    <source>
        <dbReference type="Proteomes" id="UP001215280"/>
    </source>
</evidence>
<dbReference type="Proteomes" id="UP001215280">
    <property type="component" value="Unassembled WGS sequence"/>
</dbReference>
<name>A0AAD7HH62_9AGAR</name>
<accession>A0AAD7HH62</accession>
<evidence type="ECO:0008006" key="4">
    <source>
        <dbReference type="Google" id="ProtNLM"/>
    </source>
</evidence>
<proteinExistence type="predicted"/>
<gene>
    <name evidence="2" type="ORF">DFH07DRAFT_1009021</name>
</gene>
<dbReference type="AlphaFoldDB" id="A0AAD7HH62"/>
<dbReference type="InterPro" id="IPR032675">
    <property type="entry name" value="LRR_dom_sf"/>
</dbReference>
<dbReference type="EMBL" id="JARJLG010000284">
    <property type="protein sequence ID" value="KAJ7720081.1"/>
    <property type="molecule type" value="Genomic_DNA"/>
</dbReference>
<keyword evidence="3" id="KW-1185">Reference proteome</keyword>
<organism evidence="2 3">
    <name type="scientific">Mycena maculata</name>
    <dbReference type="NCBI Taxonomy" id="230809"/>
    <lineage>
        <taxon>Eukaryota</taxon>
        <taxon>Fungi</taxon>
        <taxon>Dikarya</taxon>
        <taxon>Basidiomycota</taxon>
        <taxon>Agaricomycotina</taxon>
        <taxon>Agaricomycetes</taxon>
        <taxon>Agaricomycetidae</taxon>
        <taxon>Agaricales</taxon>
        <taxon>Marasmiineae</taxon>
        <taxon>Mycenaceae</taxon>
        <taxon>Mycena</taxon>
    </lineage>
</organism>
<evidence type="ECO:0000313" key="2">
    <source>
        <dbReference type="EMBL" id="KAJ7720081.1"/>
    </source>
</evidence>
<feature type="region of interest" description="Disordered" evidence="1">
    <location>
        <begin position="322"/>
        <end position="356"/>
    </location>
</feature>